<dbReference type="GO" id="GO:0140042">
    <property type="term" value="P:lipid droplet formation"/>
    <property type="evidence" value="ECO:0007669"/>
    <property type="project" value="TreeGrafter"/>
</dbReference>
<dbReference type="PANTHER" id="PTHR46624">
    <property type="entry name" value="AGAP002036-PA"/>
    <property type="match status" value="1"/>
</dbReference>
<dbReference type="GO" id="GO:0005547">
    <property type="term" value="F:phosphatidylinositol-3,4,5-trisphosphate binding"/>
    <property type="evidence" value="ECO:0007669"/>
    <property type="project" value="TreeGrafter"/>
</dbReference>
<dbReference type="GO" id="GO:0043325">
    <property type="term" value="F:phosphatidylinositol-3,4-bisphosphate binding"/>
    <property type="evidence" value="ECO:0007669"/>
    <property type="project" value="TreeGrafter"/>
</dbReference>
<dbReference type="Gene3D" id="3.40.50.300">
    <property type="entry name" value="P-loop containing nucleotide triphosphate hydrolases"/>
    <property type="match status" value="1"/>
</dbReference>
<dbReference type="Gene3D" id="3.30.40.10">
    <property type="entry name" value="Zinc/RING finger domain, C3HC4 (zinc finger)"/>
    <property type="match status" value="2"/>
</dbReference>
<keyword evidence="4" id="KW-1185">Reference proteome</keyword>
<dbReference type="InterPro" id="IPR042427">
    <property type="entry name" value="ZFYV1"/>
</dbReference>
<feature type="domain" description="FYVE-type" evidence="2">
    <location>
        <begin position="667"/>
        <end position="755"/>
    </location>
</feature>
<dbReference type="Pfam" id="PF01363">
    <property type="entry name" value="FYVE"/>
    <property type="match status" value="2"/>
</dbReference>
<dbReference type="EMBL" id="AJVK01018035">
    <property type="status" value="NOT_ANNOTATED_CDS"/>
    <property type="molecule type" value="Genomic_DNA"/>
</dbReference>
<dbReference type="GO" id="GO:0032266">
    <property type="term" value="F:phosphatidylinositol-3-phosphate binding"/>
    <property type="evidence" value="ECO:0007669"/>
    <property type="project" value="TreeGrafter"/>
</dbReference>
<sequence>MGRDLRTNSTMSVNMDTLSAIMEPIEFTSSSSPVEICDLKDAMESELKHDEPCSISMNADVDVHEGTKKHQSFLLLDDQERLSVPSAEAFAKHLKCLPNTNIKVVSIFGNTGDGKSHTMNHTFFAGENVFKTSPEQTSCTLGVWAALQAEMGVLCLDTEGMLGIKLEEHQRTRMLLKVLAISDIVIYRTRSERLHNDMYKFLGNASLAFTRHFSEALQALNLPGPPQSLGPAVIIFHETCNTIPLRAKLDSCPEDELRKTFKELNMTHDAFSSLKYVGVQTIKPPTAYNALRAAVISEVDNTKVRSSRHPSVVFQALHALNAKFSGTINEQPINPFPEQYFACTAQCASCEMRCERSMGHGSDHKTSKRCRYQHQYGNKVFLCQVCLRNGREVIVNVTTQSQSESSWLGLAKFAWSGSVIECLNCGEIYRSRQYWYGNKSPEDYAVKSEIVHVWRGSDRSVKSQMYSAQMLLDGVSYLAETVSNLSAQPSKAITDWATDKIAPDYWVPNSQIINCHSCSENFEMSKLPKHHCRRCGRGFCSSCSNNEMPVPERGWTEPVRVCNSCRDELLKAEVAGKTSVTIVDFGILTSCMVSLGNNFLSTDVETNHRESSPIVGGGFCGPVDDSNIRARRVGEAVISTLTSVASVLEYPKDFIKDSVRPAYWESDAVAKNCAICDMPFGSMEKLSSPSGANGSRSGGSSPRASGSPGRGAAALDRDRRRHHCRNCGRGVCNNCSRGRRPVPNHGWTTDVRVCDKGINLPD</sequence>
<dbReference type="InterPro" id="IPR027417">
    <property type="entry name" value="P-loop_NTPase"/>
</dbReference>
<dbReference type="GO" id="GO:0005811">
    <property type="term" value="C:lipid droplet"/>
    <property type="evidence" value="ECO:0007669"/>
    <property type="project" value="TreeGrafter"/>
</dbReference>
<feature type="compositionally biased region" description="Low complexity" evidence="1">
    <location>
        <begin position="687"/>
        <end position="714"/>
    </location>
</feature>
<evidence type="ECO:0000313" key="4">
    <source>
        <dbReference type="Proteomes" id="UP000092462"/>
    </source>
</evidence>
<evidence type="ECO:0000313" key="3">
    <source>
        <dbReference type="EnsemblMetazoa" id="PPAI010270-PA"/>
    </source>
</evidence>
<dbReference type="AlphaFoldDB" id="A0A1B0DP34"/>
<name>A0A1B0DP34_PHLPP</name>
<dbReference type="CDD" id="cd15734">
    <property type="entry name" value="FYVE_ZFYV1"/>
    <property type="match status" value="1"/>
</dbReference>
<dbReference type="SUPFAM" id="SSF57903">
    <property type="entry name" value="FYVE/PHD zinc finger"/>
    <property type="match status" value="2"/>
</dbReference>
<reference evidence="3" key="1">
    <citation type="submission" date="2022-08" db="UniProtKB">
        <authorList>
            <consortium name="EnsemblMetazoa"/>
        </authorList>
    </citation>
    <scope>IDENTIFICATION</scope>
    <source>
        <strain evidence="3">Israel</strain>
    </source>
</reference>
<protein>
    <recommendedName>
        <fullName evidence="2">FYVE-type domain-containing protein</fullName>
    </recommendedName>
</protein>
<dbReference type="VEuPathDB" id="VectorBase:PPAPM1_005254"/>
<proteinExistence type="predicted"/>
<dbReference type="InterPro" id="IPR013083">
    <property type="entry name" value="Znf_RING/FYVE/PHD"/>
</dbReference>
<feature type="region of interest" description="Disordered" evidence="1">
    <location>
        <begin position="686"/>
        <end position="717"/>
    </location>
</feature>
<dbReference type="GO" id="GO:0005545">
    <property type="term" value="F:1-phosphatidylinositol binding"/>
    <property type="evidence" value="ECO:0007669"/>
    <property type="project" value="TreeGrafter"/>
</dbReference>
<dbReference type="VEuPathDB" id="VectorBase:PPAI010270"/>
<accession>A0A1B0DP34</accession>
<dbReference type="SMART" id="SM00064">
    <property type="entry name" value="FYVE"/>
    <property type="match status" value="2"/>
</dbReference>
<dbReference type="InterPro" id="IPR011011">
    <property type="entry name" value="Znf_FYVE_PHD"/>
</dbReference>
<dbReference type="PROSITE" id="PS50178">
    <property type="entry name" value="ZF_FYVE"/>
    <property type="match status" value="2"/>
</dbReference>
<dbReference type="PANTHER" id="PTHR46624:SF4">
    <property type="entry name" value="FYVE-TYPE DOMAIN-CONTAINING PROTEIN"/>
    <property type="match status" value="1"/>
</dbReference>
<dbReference type="GO" id="GO:0046872">
    <property type="term" value="F:metal ion binding"/>
    <property type="evidence" value="ECO:0007669"/>
    <property type="project" value="InterPro"/>
</dbReference>
<evidence type="ECO:0000256" key="1">
    <source>
        <dbReference type="SAM" id="MobiDB-lite"/>
    </source>
</evidence>
<dbReference type="EnsemblMetazoa" id="PPAI010270-RA">
    <property type="protein sequence ID" value="PPAI010270-PA"/>
    <property type="gene ID" value="PPAI010270"/>
</dbReference>
<dbReference type="InterPro" id="IPR000306">
    <property type="entry name" value="Znf_FYVE"/>
</dbReference>
<organism evidence="3 4">
    <name type="scientific">Phlebotomus papatasi</name>
    <name type="common">Sandfly</name>
    <dbReference type="NCBI Taxonomy" id="29031"/>
    <lineage>
        <taxon>Eukaryota</taxon>
        <taxon>Metazoa</taxon>
        <taxon>Ecdysozoa</taxon>
        <taxon>Arthropoda</taxon>
        <taxon>Hexapoda</taxon>
        <taxon>Insecta</taxon>
        <taxon>Pterygota</taxon>
        <taxon>Neoptera</taxon>
        <taxon>Endopterygota</taxon>
        <taxon>Diptera</taxon>
        <taxon>Nematocera</taxon>
        <taxon>Psychodoidea</taxon>
        <taxon>Psychodidae</taxon>
        <taxon>Phlebotomus</taxon>
        <taxon>Phlebotomus</taxon>
    </lineage>
</organism>
<dbReference type="Proteomes" id="UP000092462">
    <property type="component" value="Unassembled WGS sequence"/>
</dbReference>
<dbReference type="InterPro" id="IPR017455">
    <property type="entry name" value="Znf_FYVE-rel"/>
</dbReference>
<dbReference type="SUPFAM" id="SSF52540">
    <property type="entry name" value="P-loop containing nucleoside triphosphate hydrolases"/>
    <property type="match status" value="1"/>
</dbReference>
<dbReference type="EMBL" id="AJVK01018034">
    <property type="status" value="NOT_ANNOTATED_CDS"/>
    <property type="molecule type" value="Genomic_DNA"/>
</dbReference>
<evidence type="ECO:0000259" key="2">
    <source>
        <dbReference type="PROSITE" id="PS50178"/>
    </source>
</evidence>
<feature type="domain" description="FYVE-type" evidence="2">
    <location>
        <begin position="509"/>
        <end position="570"/>
    </location>
</feature>